<proteinExistence type="predicted"/>
<keyword evidence="2" id="KW-1133">Transmembrane helix</keyword>
<keyword evidence="1" id="KW-0175">Coiled coil</keyword>
<keyword evidence="4" id="KW-1185">Reference proteome</keyword>
<evidence type="ECO:0008006" key="5">
    <source>
        <dbReference type="Google" id="ProtNLM"/>
    </source>
</evidence>
<accession>A0A6A5TP76</accession>
<keyword evidence="2" id="KW-0472">Membrane</keyword>
<reference evidence="3" key="1">
    <citation type="journal article" date="2020" name="Stud. Mycol.">
        <title>101 Dothideomycetes genomes: a test case for predicting lifestyles and emergence of pathogens.</title>
        <authorList>
            <person name="Haridas S."/>
            <person name="Albert R."/>
            <person name="Binder M."/>
            <person name="Bloem J."/>
            <person name="Labutti K."/>
            <person name="Salamov A."/>
            <person name="Andreopoulos B."/>
            <person name="Baker S."/>
            <person name="Barry K."/>
            <person name="Bills G."/>
            <person name="Bluhm B."/>
            <person name="Cannon C."/>
            <person name="Castanera R."/>
            <person name="Culley D."/>
            <person name="Daum C."/>
            <person name="Ezra D."/>
            <person name="Gonzalez J."/>
            <person name="Henrissat B."/>
            <person name="Kuo A."/>
            <person name="Liang C."/>
            <person name="Lipzen A."/>
            <person name="Lutzoni F."/>
            <person name="Magnuson J."/>
            <person name="Mondo S."/>
            <person name="Nolan M."/>
            <person name="Ohm R."/>
            <person name="Pangilinan J."/>
            <person name="Park H.-J."/>
            <person name="Ramirez L."/>
            <person name="Alfaro M."/>
            <person name="Sun H."/>
            <person name="Tritt A."/>
            <person name="Yoshinaga Y."/>
            <person name="Zwiers L.-H."/>
            <person name="Turgeon B."/>
            <person name="Goodwin S."/>
            <person name="Spatafora J."/>
            <person name="Crous P."/>
            <person name="Grigoriev I."/>
        </authorList>
    </citation>
    <scope>NUCLEOTIDE SEQUENCE</scope>
    <source>
        <strain evidence="3">CBS 675.92</strain>
    </source>
</reference>
<dbReference type="Proteomes" id="UP000800035">
    <property type="component" value="Unassembled WGS sequence"/>
</dbReference>
<dbReference type="EMBL" id="ML977023">
    <property type="protein sequence ID" value="KAF1950727.1"/>
    <property type="molecule type" value="Genomic_DNA"/>
</dbReference>
<gene>
    <name evidence="3" type="ORF">CC80DRAFT_509497</name>
</gene>
<feature type="transmembrane region" description="Helical" evidence="2">
    <location>
        <begin position="391"/>
        <end position="412"/>
    </location>
</feature>
<evidence type="ECO:0000313" key="3">
    <source>
        <dbReference type="EMBL" id="KAF1950727.1"/>
    </source>
</evidence>
<dbReference type="OrthoDB" id="5428055at2759"/>
<feature type="transmembrane region" description="Helical" evidence="2">
    <location>
        <begin position="424"/>
        <end position="444"/>
    </location>
</feature>
<keyword evidence="2" id="KW-0812">Transmembrane</keyword>
<feature type="coiled-coil region" evidence="1">
    <location>
        <begin position="336"/>
        <end position="373"/>
    </location>
</feature>
<name>A0A6A5TP76_9PLEO</name>
<protein>
    <recommendedName>
        <fullName evidence="5">Cora-domain-containing protein</fullName>
    </recommendedName>
</protein>
<organism evidence="3 4">
    <name type="scientific">Byssothecium circinans</name>
    <dbReference type="NCBI Taxonomy" id="147558"/>
    <lineage>
        <taxon>Eukaryota</taxon>
        <taxon>Fungi</taxon>
        <taxon>Dikarya</taxon>
        <taxon>Ascomycota</taxon>
        <taxon>Pezizomycotina</taxon>
        <taxon>Dothideomycetes</taxon>
        <taxon>Pleosporomycetidae</taxon>
        <taxon>Pleosporales</taxon>
        <taxon>Massarineae</taxon>
        <taxon>Massarinaceae</taxon>
        <taxon>Byssothecium</taxon>
    </lineage>
</organism>
<sequence length="496" mass="58032">MASKEATSHPLSYLTKQRSPLFLEIQNPNDTLFLDWLRMQDGYREGLELRAFFKYDQEAPMRQVEDVMRFYQNSESPYSDRSAKRCAWLDDREFRPTDGKDSDAQCFRKYDLPMTAATLYGHLKRECIDLEFGYVSISIRIILRRLLIPLASNTNIERCNVEARCTPNIIESEDNSYRVFEMEFNVPSYALRAYAPPPMEAKNTTARVRHDLSFLVNSFPGAQQQGNLYLTDKKRWTAHCFEDTAYDLDRELDKDAFDHHGLNTDPFAWVELLYANYPIWNPREYFVSVVRLRIGQVRNEWSSLIRVLENIVHGYTEDDLSGSFTPKSKQHIERCFAEINEKFQDLQDIKKRLEDLEKRLEALEQQCQTLAQVLQLRLALETSKSAEVDGFISWTMVLAVSPVAIVSAFCAIPQPMFYFERNTTSFVIVTAAITVMPQCMLVLARTRLRQRPWWRWATAHAHNIPGHVARFPMFLSKWYNVHVFQTRDRPTPLLWV</sequence>
<evidence type="ECO:0000256" key="2">
    <source>
        <dbReference type="SAM" id="Phobius"/>
    </source>
</evidence>
<evidence type="ECO:0000313" key="4">
    <source>
        <dbReference type="Proteomes" id="UP000800035"/>
    </source>
</evidence>
<dbReference type="AlphaFoldDB" id="A0A6A5TP76"/>
<evidence type="ECO:0000256" key="1">
    <source>
        <dbReference type="SAM" id="Coils"/>
    </source>
</evidence>